<evidence type="ECO:0000313" key="2">
    <source>
        <dbReference type="EMBL" id="SOQ34818.1"/>
    </source>
</evidence>
<dbReference type="PANTHER" id="PTHR47027:SF8">
    <property type="entry name" value="RIBONUCLEASE H"/>
    <property type="match status" value="1"/>
</dbReference>
<protein>
    <submittedName>
        <fullName evidence="2">SFRICE_035738</fullName>
    </submittedName>
</protein>
<sequence length="244" mass="28415">MTSPALGEAKECPALTDQNHPSLNLAPIRTGAPKMSDRLEAFEMWVYRRILKISWTDRISNVKVLRLLNKKTEILNTIKRRKLQYFGHIMRNDKYQLLQLLIQGKIQGKRPPGRRRTSWLKNLRTWFNMSTRSLFRAAVSRVKIALMIADLRLKNMTYFECNITHQQSHTEKVGALITTLVLPASRVRLETYKFTCTWHPDPEQQFVDHTKSSVRESNPLHVARQPVVQPPRQPCSFIGPYKIL</sequence>
<name>A0A2H1V1U0_SPOFR</name>
<reference evidence="2" key="1">
    <citation type="submission" date="2016-07" db="EMBL/GenBank/DDBJ databases">
        <authorList>
            <person name="Bretaudeau A."/>
        </authorList>
    </citation>
    <scope>NUCLEOTIDE SEQUENCE</scope>
    <source>
        <strain evidence="2">Rice</strain>
        <tissue evidence="2">Whole body</tissue>
    </source>
</reference>
<dbReference type="PANTHER" id="PTHR47027">
    <property type="entry name" value="REVERSE TRANSCRIPTASE DOMAIN-CONTAINING PROTEIN"/>
    <property type="match status" value="1"/>
</dbReference>
<evidence type="ECO:0000256" key="1">
    <source>
        <dbReference type="SAM" id="MobiDB-lite"/>
    </source>
</evidence>
<feature type="region of interest" description="Disordered" evidence="1">
    <location>
        <begin position="1"/>
        <end position="20"/>
    </location>
</feature>
<dbReference type="AlphaFoldDB" id="A0A2H1V1U0"/>
<proteinExistence type="predicted"/>
<accession>A0A2H1V1U0</accession>
<dbReference type="EMBL" id="ODYU01000306">
    <property type="protein sequence ID" value="SOQ34818.1"/>
    <property type="molecule type" value="Genomic_DNA"/>
</dbReference>
<gene>
    <name evidence="2" type="ORF">SFRICE_035738</name>
</gene>
<organism evidence="2">
    <name type="scientific">Spodoptera frugiperda</name>
    <name type="common">Fall armyworm</name>
    <dbReference type="NCBI Taxonomy" id="7108"/>
    <lineage>
        <taxon>Eukaryota</taxon>
        <taxon>Metazoa</taxon>
        <taxon>Ecdysozoa</taxon>
        <taxon>Arthropoda</taxon>
        <taxon>Hexapoda</taxon>
        <taxon>Insecta</taxon>
        <taxon>Pterygota</taxon>
        <taxon>Neoptera</taxon>
        <taxon>Endopterygota</taxon>
        <taxon>Lepidoptera</taxon>
        <taxon>Glossata</taxon>
        <taxon>Ditrysia</taxon>
        <taxon>Noctuoidea</taxon>
        <taxon>Noctuidae</taxon>
        <taxon>Amphipyrinae</taxon>
        <taxon>Spodoptera</taxon>
    </lineage>
</organism>